<dbReference type="RefSeq" id="WP_116613611.1">
    <property type="nucleotide sequence ID" value="NZ_QEOB01000018.1"/>
</dbReference>
<comment type="similarity">
    <text evidence="1">Belongs to the protein kinase superfamily. NEK Ser/Thr protein kinase family. NIMA subfamily.</text>
</comment>
<feature type="binding site" evidence="7">
    <location>
        <position position="122"/>
    </location>
    <ligand>
        <name>ATP</name>
        <dbReference type="ChEBI" id="CHEBI:30616"/>
    </ligand>
</feature>
<feature type="region of interest" description="Disordered" evidence="8">
    <location>
        <begin position="374"/>
        <end position="443"/>
    </location>
</feature>
<dbReference type="CDD" id="cd14014">
    <property type="entry name" value="STKc_PknB_like"/>
    <property type="match status" value="1"/>
</dbReference>
<comment type="caution">
    <text evidence="10">The sequence shown here is derived from an EMBL/GenBank/DDBJ whole genome shotgun (WGS) entry which is preliminary data.</text>
</comment>
<keyword evidence="4 7" id="KW-0547">Nucleotide-binding</keyword>
<dbReference type="PANTHER" id="PTHR43671:SF13">
    <property type="entry name" value="SERINE_THREONINE-PROTEIN KINASE NEK2"/>
    <property type="match status" value="1"/>
</dbReference>
<evidence type="ECO:0000256" key="5">
    <source>
        <dbReference type="ARBA" id="ARBA00022777"/>
    </source>
</evidence>
<evidence type="ECO:0000256" key="7">
    <source>
        <dbReference type="PROSITE-ProRule" id="PRU10141"/>
    </source>
</evidence>
<dbReference type="InterPro" id="IPR020635">
    <property type="entry name" value="Tyr_kinase_cat_dom"/>
</dbReference>
<feature type="compositionally biased region" description="Polar residues" evidence="8">
    <location>
        <begin position="390"/>
        <end position="401"/>
    </location>
</feature>
<keyword evidence="5" id="KW-0418">Kinase</keyword>
<evidence type="ECO:0000256" key="2">
    <source>
        <dbReference type="ARBA" id="ARBA00012513"/>
    </source>
</evidence>
<dbReference type="Pfam" id="PF00069">
    <property type="entry name" value="Pkinase"/>
    <property type="match status" value="1"/>
</dbReference>
<name>A0ABX5KDN7_9BURK</name>
<dbReference type="InterPro" id="IPR008266">
    <property type="entry name" value="Tyr_kinase_AS"/>
</dbReference>
<dbReference type="EC" id="2.7.11.1" evidence="2"/>
<evidence type="ECO:0000259" key="9">
    <source>
        <dbReference type="PROSITE" id="PS50011"/>
    </source>
</evidence>
<organism evidence="10 11">
    <name type="scientific">Paraburkholderia unamae</name>
    <dbReference type="NCBI Taxonomy" id="219649"/>
    <lineage>
        <taxon>Bacteria</taxon>
        <taxon>Pseudomonadati</taxon>
        <taxon>Pseudomonadota</taxon>
        <taxon>Betaproteobacteria</taxon>
        <taxon>Burkholderiales</taxon>
        <taxon>Burkholderiaceae</taxon>
        <taxon>Paraburkholderia</taxon>
    </lineage>
</organism>
<protein>
    <recommendedName>
        <fullName evidence="2">non-specific serine/threonine protein kinase</fullName>
        <ecNumber evidence="2">2.7.11.1</ecNumber>
    </recommendedName>
</protein>
<dbReference type="InterPro" id="IPR017441">
    <property type="entry name" value="Protein_kinase_ATP_BS"/>
</dbReference>
<proteinExistence type="inferred from homology"/>
<evidence type="ECO:0000256" key="6">
    <source>
        <dbReference type="ARBA" id="ARBA00022840"/>
    </source>
</evidence>
<dbReference type="PROSITE" id="PS00107">
    <property type="entry name" value="PROTEIN_KINASE_ATP"/>
    <property type="match status" value="1"/>
</dbReference>
<evidence type="ECO:0000313" key="11">
    <source>
        <dbReference type="Proteomes" id="UP000245712"/>
    </source>
</evidence>
<dbReference type="PROSITE" id="PS00109">
    <property type="entry name" value="PROTEIN_KINASE_TYR"/>
    <property type="match status" value="1"/>
</dbReference>
<feature type="compositionally biased region" description="Low complexity" evidence="8">
    <location>
        <begin position="425"/>
        <end position="436"/>
    </location>
</feature>
<accession>A0ABX5KDN7</accession>
<keyword evidence="6 7" id="KW-0067">ATP-binding</keyword>
<dbReference type="InterPro" id="IPR000719">
    <property type="entry name" value="Prot_kinase_dom"/>
</dbReference>
<dbReference type="PANTHER" id="PTHR43671">
    <property type="entry name" value="SERINE/THREONINE-PROTEIN KINASE NEK"/>
    <property type="match status" value="1"/>
</dbReference>
<dbReference type="InterPro" id="IPR011009">
    <property type="entry name" value="Kinase-like_dom_sf"/>
</dbReference>
<dbReference type="Gene3D" id="1.10.510.10">
    <property type="entry name" value="Transferase(Phosphotransferase) domain 1"/>
    <property type="match status" value="1"/>
</dbReference>
<sequence length="719" mass="74477">MNSPDDKTLIVSAPAGQDDARAAEGGRASAQAPQRDSPDETAGTPIPEDDATRLVPRLQTQVAATPATQTTQAGSAEAGAHEALPVGTVIAEFEIVGLIGEGGFGIVYLAWDTLLRRHVALKEYIPASLATRAANASNVTVRSQRHEETFRAGLKSFINEARLLAQFDHHSLVKVYRFWEANGTAYMVMPYYEGLTLKEALRQMSTPPGEPWLRALLAPLLEALGVLHAAQCYHRDIAPDNIMLLKGSQRPLLLDFGAARRVIGDMTQALTVILKPGYAPVEQYAEVPSMKQGPWTDIYALAAVVYCAIKGATPPASVGRLMSDSYVPLATVAADRYSERFLRAIDHALAVRPEDRPQDVQALAAELGIALGDGANAPPFDDDETGTALRAQSSGTAQRASTPVAPPGENRAPASHSAARTLPPGRASNAATAAAAGGKGSKRGGTIAAVGAGVAIIAAIGAWFALRPSGAPPAASTQASATTATPAATAPAAPASATAELPPVPPPAATASTPAGTAALAPVAPPAASAPPTEAAAAPPLPPFTPSGEFERIVAMSDPSIRVTTKLHSTRARIKKDFLQFQVTSNRAGHVYAFMVDPQGEYLMLLPNQRDKANGIAAGQTLTLPRASWPMLADAPAGPIHFLVLVSPEPRDFADAGLRQGDVFADIPASAQAQAAARRTGSDSPFAGKARCAPGASTCNDAYGAATFQIDVVGNGAGQ</sequence>
<evidence type="ECO:0000256" key="4">
    <source>
        <dbReference type="ARBA" id="ARBA00022741"/>
    </source>
</evidence>
<feature type="compositionally biased region" description="Low complexity" evidence="8">
    <location>
        <begin position="509"/>
        <end position="522"/>
    </location>
</feature>
<dbReference type="InterPro" id="IPR050660">
    <property type="entry name" value="NEK_Ser/Thr_kinase"/>
</dbReference>
<dbReference type="SUPFAM" id="SSF56112">
    <property type="entry name" value="Protein kinase-like (PK-like)"/>
    <property type="match status" value="1"/>
</dbReference>
<dbReference type="Gene3D" id="3.30.200.20">
    <property type="entry name" value="Phosphorylase Kinase, domain 1"/>
    <property type="match status" value="1"/>
</dbReference>
<gene>
    <name evidence="10" type="ORF">C7402_118163</name>
</gene>
<evidence type="ECO:0000256" key="3">
    <source>
        <dbReference type="ARBA" id="ARBA00022679"/>
    </source>
</evidence>
<dbReference type="InterPro" id="IPR025493">
    <property type="entry name" value="DUF4384"/>
</dbReference>
<dbReference type="Pfam" id="PF14326">
    <property type="entry name" value="DUF4384"/>
    <property type="match status" value="1"/>
</dbReference>
<dbReference type="SMART" id="SM00219">
    <property type="entry name" value="TyrKc"/>
    <property type="match status" value="1"/>
</dbReference>
<feature type="region of interest" description="Disordered" evidence="8">
    <location>
        <begin position="1"/>
        <end position="51"/>
    </location>
</feature>
<feature type="region of interest" description="Disordered" evidence="8">
    <location>
        <begin position="470"/>
        <end position="544"/>
    </location>
</feature>
<feature type="domain" description="Protein kinase" evidence="9">
    <location>
        <begin position="93"/>
        <end position="369"/>
    </location>
</feature>
<feature type="compositionally biased region" description="Low complexity" evidence="8">
    <location>
        <begin position="470"/>
        <end position="501"/>
    </location>
</feature>
<dbReference type="Proteomes" id="UP000245712">
    <property type="component" value="Unassembled WGS sequence"/>
</dbReference>
<dbReference type="EMBL" id="QEOB01000018">
    <property type="protein sequence ID" value="PVX75231.1"/>
    <property type="molecule type" value="Genomic_DNA"/>
</dbReference>
<keyword evidence="3" id="KW-0808">Transferase</keyword>
<dbReference type="PROSITE" id="PS50011">
    <property type="entry name" value="PROTEIN_KINASE_DOM"/>
    <property type="match status" value="1"/>
</dbReference>
<reference evidence="10 11" key="1">
    <citation type="submission" date="2018-05" db="EMBL/GenBank/DDBJ databases">
        <title>Genomic Encyclopedia of Type Strains, Phase IV (KMG-V): Genome sequencing to study the core and pangenomes of soil and plant-associated prokaryotes.</title>
        <authorList>
            <person name="Whitman W."/>
        </authorList>
    </citation>
    <scope>NUCLEOTIDE SEQUENCE [LARGE SCALE GENOMIC DNA]</scope>
    <source>
        <strain evidence="10 11">SCZa-39</strain>
    </source>
</reference>
<evidence type="ECO:0000256" key="1">
    <source>
        <dbReference type="ARBA" id="ARBA00010886"/>
    </source>
</evidence>
<evidence type="ECO:0000313" key="10">
    <source>
        <dbReference type="EMBL" id="PVX75231.1"/>
    </source>
</evidence>
<keyword evidence="11" id="KW-1185">Reference proteome</keyword>
<evidence type="ECO:0000256" key="8">
    <source>
        <dbReference type="SAM" id="MobiDB-lite"/>
    </source>
</evidence>